<dbReference type="Gene3D" id="1.10.10.1130">
    <property type="entry name" value="Uncharacterised protein PF10982, DUF2789"/>
    <property type="match status" value="1"/>
</dbReference>
<protein>
    <submittedName>
        <fullName evidence="1">DUF2789 domain-containing protein</fullName>
    </submittedName>
</protein>
<dbReference type="AlphaFoldDB" id="A0AB39USS3"/>
<reference evidence="1" key="1">
    <citation type="submission" date="2024-05" db="EMBL/GenBank/DDBJ databases">
        <title>Genome sequencing of novel strain.</title>
        <authorList>
            <person name="Ganbat D."/>
            <person name="Ganbat S."/>
            <person name="Lee S.-J."/>
        </authorList>
    </citation>
    <scope>NUCLEOTIDE SEQUENCE</scope>
    <source>
        <strain evidence="1">SMD15-11</strain>
    </source>
</reference>
<organism evidence="1">
    <name type="scientific">Thermohahella caldifontis</name>
    <dbReference type="NCBI Taxonomy" id="3142973"/>
    <lineage>
        <taxon>Bacteria</taxon>
        <taxon>Pseudomonadati</taxon>
        <taxon>Pseudomonadota</taxon>
        <taxon>Gammaproteobacteria</taxon>
        <taxon>Oceanospirillales</taxon>
        <taxon>Hahellaceae</taxon>
        <taxon>Thermohahella</taxon>
    </lineage>
</organism>
<name>A0AB39USS3_9GAMM</name>
<dbReference type="KEGG" id="tcd:AAIA72_10395"/>
<dbReference type="RefSeq" id="WP_369600253.1">
    <property type="nucleotide sequence ID" value="NZ_CP154858.1"/>
</dbReference>
<dbReference type="Pfam" id="PF10982">
    <property type="entry name" value="DUF2789"/>
    <property type="match status" value="1"/>
</dbReference>
<dbReference type="InterPro" id="IPR038086">
    <property type="entry name" value="DUF2789_sf"/>
</dbReference>
<accession>A0AB39USS3</accession>
<sequence length="76" mass="8923">MEMPVHSLSELFRQLGLPDDPESIEAFIAQHRPLPPEIKLWEAPFWTPAQAEFLKRETEEDADWAELIDELNTRLH</sequence>
<dbReference type="InterPro" id="IPR021250">
    <property type="entry name" value="DUF2789"/>
</dbReference>
<gene>
    <name evidence="1" type="ORF">AAIA72_10395</name>
</gene>
<dbReference type="EMBL" id="CP154858">
    <property type="protein sequence ID" value="XDT71215.1"/>
    <property type="molecule type" value="Genomic_DNA"/>
</dbReference>
<proteinExistence type="predicted"/>
<evidence type="ECO:0000313" key="1">
    <source>
        <dbReference type="EMBL" id="XDT71215.1"/>
    </source>
</evidence>